<evidence type="ECO:0000313" key="3">
    <source>
        <dbReference type="Proteomes" id="UP000179769"/>
    </source>
</evidence>
<dbReference type="Gene3D" id="3.40.50.150">
    <property type="entry name" value="Vaccinia Virus protein VP39"/>
    <property type="match status" value="1"/>
</dbReference>
<reference evidence="3" key="1">
    <citation type="submission" date="2016-07" db="EMBL/GenBank/DDBJ databases">
        <title>Frankia sp. NRRL B-16219 Genome sequencing.</title>
        <authorList>
            <person name="Ghodhbane-Gtari F."/>
            <person name="Swanson E."/>
            <person name="Gueddou A."/>
            <person name="Louati M."/>
            <person name="Nouioui I."/>
            <person name="Hezbri K."/>
            <person name="Abebe-Akele F."/>
            <person name="Simpson S."/>
            <person name="Morris K."/>
            <person name="Thomas K."/>
            <person name="Gtari M."/>
            <person name="Tisa L.S."/>
        </authorList>
    </citation>
    <scope>NUCLEOTIDE SEQUENCE [LARGE SCALE GENOMIC DNA]</scope>
    <source>
        <strain evidence="3">NRRL B-16219</strain>
    </source>
</reference>
<dbReference type="RefSeq" id="WP_071064921.1">
    <property type="nucleotide sequence ID" value="NZ_MAXA01000224.1"/>
</dbReference>
<dbReference type="Pfam" id="PF04672">
    <property type="entry name" value="Methyltransf_19"/>
    <property type="match status" value="1"/>
</dbReference>
<dbReference type="GO" id="GO:0032259">
    <property type="term" value="P:methylation"/>
    <property type="evidence" value="ECO:0007669"/>
    <property type="project" value="UniProtKB-KW"/>
</dbReference>
<feature type="region of interest" description="Disordered" evidence="1">
    <location>
        <begin position="280"/>
        <end position="306"/>
    </location>
</feature>
<dbReference type="PIRSF" id="PIRSF017393">
    <property type="entry name" value="MTase_SAV2177"/>
    <property type="match status" value="1"/>
</dbReference>
<dbReference type="InterPro" id="IPR006764">
    <property type="entry name" value="SAM_dep_MeTrfase_SAV2177_type"/>
</dbReference>
<evidence type="ECO:0000256" key="1">
    <source>
        <dbReference type="SAM" id="MobiDB-lite"/>
    </source>
</evidence>
<dbReference type="Proteomes" id="UP000179769">
    <property type="component" value="Unassembled WGS sequence"/>
</dbReference>
<feature type="compositionally biased region" description="Polar residues" evidence="1">
    <location>
        <begin position="297"/>
        <end position="306"/>
    </location>
</feature>
<protein>
    <submittedName>
        <fullName evidence="2">Methyltransferase</fullName>
    </submittedName>
</protein>
<dbReference type="SUPFAM" id="SSF53335">
    <property type="entry name" value="S-adenosyl-L-methionine-dependent methyltransferases"/>
    <property type="match status" value="1"/>
</dbReference>
<evidence type="ECO:0000313" key="2">
    <source>
        <dbReference type="EMBL" id="OHV27167.1"/>
    </source>
</evidence>
<gene>
    <name evidence="2" type="ORF">BBK14_04575</name>
</gene>
<sequence>MDEATRAEVKWPAHRSAPQVELRTDVPHSARMYDYFLGGKDNFPADREAAEDLMAVYPATRTTALQGRSFMTRAIRHLARDAGIRQFLDIGTGIPASPNLHETAQAAAPAARVLYVDNDPIVLSHARALLTSTPRGRTAYLDADLLDPSRIIRSAELRDTFDLDQPVALSLFSILHFVPDDRDPAGIVQELLGALSPGSYLAIAHATGDFVAPEVAELGTTIYQDRGIPFQPRSRAEITALLGGLELVAPGLVPAHRWQPEDGSAELTDAEVSSYGVIARKPVNRPDGNNHRGAGQPQRSQWCATA</sequence>
<keyword evidence="2" id="KW-0808">Transferase</keyword>
<name>A0A1S1Q0S0_9ACTN</name>
<dbReference type="InterPro" id="IPR029063">
    <property type="entry name" value="SAM-dependent_MTases_sf"/>
</dbReference>
<dbReference type="GO" id="GO:0008168">
    <property type="term" value="F:methyltransferase activity"/>
    <property type="evidence" value="ECO:0007669"/>
    <property type="project" value="UniProtKB-KW"/>
</dbReference>
<accession>A0A1S1Q0S0</accession>
<proteinExistence type="predicted"/>
<keyword evidence="2" id="KW-0489">Methyltransferase</keyword>
<comment type="caution">
    <text evidence="2">The sequence shown here is derived from an EMBL/GenBank/DDBJ whole genome shotgun (WGS) entry which is preliminary data.</text>
</comment>
<keyword evidence="3" id="KW-1185">Reference proteome</keyword>
<dbReference type="OrthoDB" id="3215819at2"/>
<dbReference type="EMBL" id="MAXA01000224">
    <property type="protein sequence ID" value="OHV27167.1"/>
    <property type="molecule type" value="Genomic_DNA"/>
</dbReference>
<dbReference type="AlphaFoldDB" id="A0A1S1Q0S0"/>
<organism evidence="2 3">
    <name type="scientific">Parafrankia soli</name>
    <dbReference type="NCBI Taxonomy" id="2599596"/>
    <lineage>
        <taxon>Bacteria</taxon>
        <taxon>Bacillati</taxon>
        <taxon>Actinomycetota</taxon>
        <taxon>Actinomycetes</taxon>
        <taxon>Frankiales</taxon>
        <taxon>Frankiaceae</taxon>
        <taxon>Parafrankia</taxon>
    </lineage>
</organism>